<feature type="domain" description="PpiC" evidence="8">
    <location>
        <begin position="178"/>
        <end position="277"/>
    </location>
</feature>
<keyword evidence="3 7" id="KW-0574">Periplasm</keyword>
<evidence type="ECO:0000259" key="8">
    <source>
        <dbReference type="PROSITE" id="PS50198"/>
    </source>
</evidence>
<dbReference type="Pfam" id="PF13616">
    <property type="entry name" value="Rotamase_3"/>
    <property type="match status" value="1"/>
</dbReference>
<proteinExistence type="inferred from homology"/>
<dbReference type="Proteomes" id="UP000018418">
    <property type="component" value="Unassembled WGS sequence"/>
</dbReference>
<dbReference type="Pfam" id="PF09312">
    <property type="entry name" value="SurA_N"/>
    <property type="match status" value="1"/>
</dbReference>
<dbReference type="RefSeq" id="WP_004901251.1">
    <property type="nucleotide sequence ID" value="NZ_BBTI01000012.1"/>
</dbReference>
<evidence type="ECO:0000256" key="6">
    <source>
        <dbReference type="ARBA" id="ARBA00023235"/>
    </source>
</evidence>
<dbReference type="InterPro" id="IPR027304">
    <property type="entry name" value="Trigger_fact/SurA_dom_sf"/>
</dbReference>
<keyword evidence="1 7" id="KW-0732">Signal</keyword>
<reference evidence="9 10" key="1">
    <citation type="submission" date="2013-10" db="EMBL/GenBank/DDBJ databases">
        <title>The Genome Sequence of Acinetobacter brisouii CIP 110357.</title>
        <authorList>
            <consortium name="The Broad Institute Genomics Platform"/>
            <consortium name="The Broad Institute Genome Sequencing Center for Infectious Disease"/>
            <person name="Cerqueira G."/>
            <person name="Feldgarden M."/>
            <person name="Courvalin P."/>
            <person name="Grillot-Courvalin C."/>
            <person name="Clermont D."/>
            <person name="Rocha E."/>
            <person name="Yoon E.-J."/>
            <person name="Nemec A."/>
            <person name="Young S.K."/>
            <person name="Zeng Q."/>
            <person name="Gargeya S."/>
            <person name="Fitzgerald M."/>
            <person name="Abouelleil A."/>
            <person name="Alvarado L."/>
            <person name="Berlin A.M."/>
            <person name="Chapman S.B."/>
            <person name="Gainer-Dewar J."/>
            <person name="Goldberg J."/>
            <person name="Gnerre S."/>
            <person name="Griggs A."/>
            <person name="Gujja S."/>
            <person name="Hansen M."/>
            <person name="Howarth C."/>
            <person name="Imamovic A."/>
            <person name="Ireland A."/>
            <person name="Larimer J."/>
            <person name="McCowan C."/>
            <person name="Murphy C."/>
            <person name="Pearson M."/>
            <person name="Poon T.W."/>
            <person name="Priest M."/>
            <person name="Roberts A."/>
            <person name="Saif S."/>
            <person name="Shea T."/>
            <person name="Sykes S."/>
            <person name="Wortman J."/>
            <person name="Nusbaum C."/>
            <person name="Birren B."/>
        </authorList>
    </citation>
    <scope>NUCLEOTIDE SEQUENCE [LARGE SCALE GENOMIC DNA]</scope>
    <source>
        <strain evidence="9 10">CIP 110357</strain>
    </source>
</reference>
<organism evidence="9 10">
    <name type="scientific">Acinetobacter brisouii CIP 110357</name>
    <dbReference type="NCBI Taxonomy" id="1341683"/>
    <lineage>
        <taxon>Bacteria</taxon>
        <taxon>Pseudomonadati</taxon>
        <taxon>Pseudomonadota</taxon>
        <taxon>Gammaproteobacteria</taxon>
        <taxon>Moraxellales</taxon>
        <taxon>Moraxellaceae</taxon>
        <taxon>Acinetobacter</taxon>
    </lineage>
</organism>
<evidence type="ECO:0000256" key="3">
    <source>
        <dbReference type="ARBA" id="ARBA00022764"/>
    </source>
</evidence>
<dbReference type="SUPFAM" id="SSF109998">
    <property type="entry name" value="Triger factor/SurA peptide-binding domain-like"/>
    <property type="match status" value="1"/>
</dbReference>
<dbReference type="EC" id="5.2.1.8" evidence="7"/>
<comment type="domain">
    <text evidence="7">The PPIase activity resides only in the second parvulin domain. The N-terminal region and the C-terminal tail are necessary and sufficient for the chaperone activity of SurA. The PPIase activity is dispensable for SurA to function as a chaperone. The N-terminal region and the C-terminal tail are also required for porin recognition.</text>
</comment>
<dbReference type="GO" id="GO:0006457">
    <property type="term" value="P:protein folding"/>
    <property type="evidence" value="ECO:0007669"/>
    <property type="project" value="UniProtKB-UniRule"/>
</dbReference>
<dbReference type="Gene3D" id="3.10.50.40">
    <property type="match status" value="2"/>
</dbReference>
<evidence type="ECO:0000313" key="10">
    <source>
        <dbReference type="Proteomes" id="UP000018418"/>
    </source>
</evidence>
<dbReference type="GO" id="GO:0043165">
    <property type="term" value="P:Gram-negative-bacterium-type cell outer membrane assembly"/>
    <property type="evidence" value="ECO:0007669"/>
    <property type="project" value="InterPro"/>
</dbReference>
<dbReference type="HOGENOM" id="CLU_034646_11_0_6"/>
<comment type="caution">
    <text evidence="9">The sequence shown here is derived from an EMBL/GenBank/DDBJ whole genome shotgun (WGS) entry which is preliminary data.</text>
</comment>
<dbReference type="PROSITE" id="PS50198">
    <property type="entry name" value="PPIC_PPIASE_2"/>
    <property type="match status" value="2"/>
</dbReference>
<dbReference type="PANTHER" id="PTHR47637">
    <property type="entry name" value="CHAPERONE SURA"/>
    <property type="match status" value="1"/>
</dbReference>
<keyword evidence="5 7" id="KW-0143">Chaperone</keyword>
<dbReference type="GO" id="GO:0051082">
    <property type="term" value="F:unfolded protein binding"/>
    <property type="evidence" value="ECO:0007669"/>
    <property type="project" value="UniProtKB-UniRule"/>
</dbReference>
<keyword evidence="10" id="KW-1185">Reference proteome</keyword>
<dbReference type="Gene3D" id="1.10.4030.10">
    <property type="entry name" value="Porin chaperone SurA, peptide-binding domain"/>
    <property type="match status" value="1"/>
</dbReference>
<feature type="chain" id="PRO_5009022781" description="Chaperone SurA" evidence="7">
    <location>
        <begin position="28"/>
        <end position="440"/>
    </location>
</feature>
<keyword evidence="4 7" id="KW-0697">Rotamase</keyword>
<dbReference type="OrthoDB" id="14196at2"/>
<dbReference type="STRING" id="396323.VH98_06855"/>
<comment type="subcellular location">
    <subcellularLocation>
        <location evidence="7">Periplasm</location>
    </subcellularLocation>
    <text evidence="7">Is capable of associating with the outer membrane.</text>
</comment>
<dbReference type="InterPro" id="IPR015391">
    <property type="entry name" value="SurA_N"/>
</dbReference>
<evidence type="ECO:0000256" key="2">
    <source>
        <dbReference type="ARBA" id="ARBA00022737"/>
    </source>
</evidence>
<evidence type="ECO:0000256" key="1">
    <source>
        <dbReference type="ARBA" id="ARBA00022729"/>
    </source>
</evidence>
<dbReference type="GO" id="GO:0003755">
    <property type="term" value="F:peptidyl-prolyl cis-trans isomerase activity"/>
    <property type="evidence" value="ECO:0007669"/>
    <property type="project" value="UniProtKB-UniRule"/>
</dbReference>
<keyword evidence="6 7" id="KW-0413">Isomerase</keyword>
<feature type="signal peptide" evidence="7">
    <location>
        <begin position="1"/>
        <end position="27"/>
    </location>
</feature>
<dbReference type="SUPFAM" id="SSF54534">
    <property type="entry name" value="FKBP-like"/>
    <property type="match status" value="2"/>
</dbReference>
<dbReference type="PATRIC" id="fig|1341683.3.peg.1082"/>
<gene>
    <name evidence="7" type="primary">surA</name>
    <name evidence="9" type="ORF">P255_01094</name>
</gene>
<feature type="domain" description="PpiC" evidence="8">
    <location>
        <begin position="287"/>
        <end position="386"/>
    </location>
</feature>
<accession>V2UBZ1</accession>
<dbReference type="HAMAP" id="MF_01183">
    <property type="entry name" value="Chaperone_SurA"/>
    <property type="match status" value="1"/>
</dbReference>
<dbReference type="AlphaFoldDB" id="V2UBZ1"/>
<evidence type="ECO:0000256" key="7">
    <source>
        <dbReference type="HAMAP-Rule" id="MF_01183"/>
    </source>
</evidence>
<dbReference type="GO" id="GO:0030288">
    <property type="term" value="C:outer membrane-bounded periplasmic space"/>
    <property type="evidence" value="ECO:0007669"/>
    <property type="project" value="InterPro"/>
</dbReference>
<comment type="function">
    <text evidence="7">Chaperone involved in the correct folding and assembly of outer membrane proteins. Recognizes specific patterns of aromatic residues and the orientation of their side chains, which are found more frequently in integral outer membrane proteins. May act in both early periplasmic and late outer membrane-associated steps of protein maturation.</text>
</comment>
<evidence type="ECO:0000313" key="9">
    <source>
        <dbReference type="EMBL" id="ESK51998.1"/>
    </source>
</evidence>
<dbReference type="EMBL" id="AYEU01000004">
    <property type="protein sequence ID" value="ESK51998.1"/>
    <property type="molecule type" value="Genomic_DNA"/>
</dbReference>
<evidence type="ECO:0000256" key="5">
    <source>
        <dbReference type="ARBA" id="ARBA00023186"/>
    </source>
</evidence>
<keyword evidence="2 7" id="KW-0677">Repeat</keyword>
<sequence length="440" mass="49240" precursor="true">MKKQQLTRLFKATALALLISSSVPAFAATSDEVVAIVDNSAILRSDLDQMTAELARQLQTQKQALPPQQVLQQQALEQIILRQAQLELVKRYGVKPNETTLNAAVLKYAEQNGINSLDAFQKRLDAQAPGTYEMVRTRIGQELAINQLRQQQVMSRIKISDQDVANFLKTPQGQAAIGSQAHILHLRISATNNKNDMLNLRAAADQVKQDLSQNNDIQAISKKDSTAEIKVVGADMGYRNLSDIPAELAARVTNLQIGQTSELIPAQDGVHILKLLDRKASDQKAIVTQYHVRHILIQTSEVISLDQAKQKIDSIYKRLKVGEDFKTLASVYSNDPGSAANGGDLGWVNLGMMVPEFEEKMKSTPIGQLSEPFQTQYGWHILQVLDTRQQDMTKEYQERLARQYLGEQQFNTELDGWLREIRANAYVDIKDPSLNKKLNN</sequence>
<dbReference type="Pfam" id="PF00639">
    <property type="entry name" value="Rotamase"/>
    <property type="match status" value="1"/>
</dbReference>
<name>V2UBZ1_9GAMM</name>
<dbReference type="GO" id="GO:0042277">
    <property type="term" value="F:peptide binding"/>
    <property type="evidence" value="ECO:0007669"/>
    <property type="project" value="InterPro"/>
</dbReference>
<dbReference type="PANTHER" id="PTHR47637:SF1">
    <property type="entry name" value="CHAPERONE SURA"/>
    <property type="match status" value="1"/>
</dbReference>
<dbReference type="InterPro" id="IPR050280">
    <property type="entry name" value="OMP_Chaperone_SurA"/>
</dbReference>
<evidence type="ECO:0000256" key="4">
    <source>
        <dbReference type="ARBA" id="ARBA00023110"/>
    </source>
</evidence>
<dbReference type="InterPro" id="IPR046357">
    <property type="entry name" value="PPIase_dom_sf"/>
</dbReference>
<protein>
    <recommendedName>
        <fullName evidence="7">Chaperone SurA</fullName>
    </recommendedName>
    <alternativeName>
        <fullName evidence="7">Peptidyl-prolyl cis-trans isomerase SurA</fullName>
        <shortName evidence="7">PPIase SurA</shortName>
        <ecNumber evidence="7">5.2.1.8</ecNumber>
    </alternativeName>
    <alternativeName>
        <fullName evidence="7">Rotamase SurA</fullName>
    </alternativeName>
</protein>
<dbReference type="GO" id="GO:0050821">
    <property type="term" value="P:protein stabilization"/>
    <property type="evidence" value="ECO:0007669"/>
    <property type="project" value="InterPro"/>
</dbReference>
<comment type="catalytic activity">
    <reaction evidence="7">
        <text>[protein]-peptidylproline (omega=180) = [protein]-peptidylproline (omega=0)</text>
        <dbReference type="Rhea" id="RHEA:16237"/>
        <dbReference type="Rhea" id="RHEA-COMP:10747"/>
        <dbReference type="Rhea" id="RHEA-COMP:10748"/>
        <dbReference type="ChEBI" id="CHEBI:83833"/>
        <dbReference type="ChEBI" id="CHEBI:83834"/>
        <dbReference type="EC" id="5.2.1.8"/>
    </reaction>
</comment>
<dbReference type="InterPro" id="IPR023034">
    <property type="entry name" value="PPIase_SurA"/>
</dbReference>
<dbReference type="InterPro" id="IPR000297">
    <property type="entry name" value="PPIase_PpiC"/>
</dbReference>